<comment type="caution">
    <text evidence="1">The sequence shown here is derived from an EMBL/GenBank/DDBJ whole genome shotgun (WGS) entry which is preliminary data.</text>
</comment>
<sequence>MISKFSLITAAVLLLGQSTSAELSTLDDYDSTVAEYATFLAMYDDIDDYGDYYYGNIDSDLYQEATDLTNIISTQLHTENVYDLDIETLSSLSEVFTQLFSALRLSDYYSIQPYITQSYIEEYSSYYGSTPTISDFTYTTESDYTHEPTDDPFQMMDANEGYALYQHADGQSDDSANSG</sequence>
<dbReference type="EMBL" id="BSXS01000858">
    <property type="protein sequence ID" value="GME74187.1"/>
    <property type="molecule type" value="Genomic_DNA"/>
</dbReference>
<evidence type="ECO:0000313" key="2">
    <source>
        <dbReference type="Proteomes" id="UP001165064"/>
    </source>
</evidence>
<gene>
    <name evidence="1" type="ORF">Amon02_000167800</name>
</gene>
<evidence type="ECO:0000313" key="1">
    <source>
        <dbReference type="EMBL" id="GME74187.1"/>
    </source>
</evidence>
<organism evidence="1 2">
    <name type="scientific">Ambrosiozyma monospora</name>
    <name type="common">Yeast</name>
    <name type="synonym">Endomycopsis monosporus</name>
    <dbReference type="NCBI Taxonomy" id="43982"/>
    <lineage>
        <taxon>Eukaryota</taxon>
        <taxon>Fungi</taxon>
        <taxon>Dikarya</taxon>
        <taxon>Ascomycota</taxon>
        <taxon>Saccharomycotina</taxon>
        <taxon>Pichiomycetes</taxon>
        <taxon>Pichiales</taxon>
        <taxon>Pichiaceae</taxon>
        <taxon>Ambrosiozyma</taxon>
    </lineage>
</organism>
<protein>
    <submittedName>
        <fullName evidence="1">Unnamed protein product</fullName>
    </submittedName>
</protein>
<name>A0ACB5SVB5_AMBMO</name>
<dbReference type="Proteomes" id="UP001165064">
    <property type="component" value="Unassembled WGS sequence"/>
</dbReference>
<proteinExistence type="predicted"/>
<keyword evidence="2" id="KW-1185">Reference proteome</keyword>
<reference evidence="1" key="1">
    <citation type="submission" date="2023-04" db="EMBL/GenBank/DDBJ databases">
        <title>Ambrosiozyma monospora NBRC 10751.</title>
        <authorList>
            <person name="Ichikawa N."/>
            <person name="Sato H."/>
            <person name="Tonouchi N."/>
        </authorList>
    </citation>
    <scope>NUCLEOTIDE SEQUENCE</scope>
    <source>
        <strain evidence="1">NBRC 10751</strain>
    </source>
</reference>
<accession>A0ACB5SVB5</accession>